<dbReference type="InterPro" id="IPR017907">
    <property type="entry name" value="Znf_RING_CS"/>
</dbReference>
<name>A0A9W6BSJ4_9CHLO</name>
<dbReference type="SUPFAM" id="SSF57850">
    <property type="entry name" value="RING/U-box"/>
    <property type="match status" value="1"/>
</dbReference>
<dbReference type="GO" id="GO:0008270">
    <property type="term" value="F:zinc ion binding"/>
    <property type="evidence" value="ECO:0007669"/>
    <property type="project" value="UniProtKB-KW"/>
</dbReference>
<proteinExistence type="predicted"/>
<dbReference type="GO" id="GO:0032183">
    <property type="term" value="F:SUMO binding"/>
    <property type="evidence" value="ECO:0007669"/>
    <property type="project" value="TreeGrafter"/>
</dbReference>
<dbReference type="Pfam" id="PF13639">
    <property type="entry name" value="zf-RING_2"/>
    <property type="match status" value="1"/>
</dbReference>
<dbReference type="GO" id="GO:0006511">
    <property type="term" value="P:ubiquitin-dependent protein catabolic process"/>
    <property type="evidence" value="ECO:0007669"/>
    <property type="project" value="TreeGrafter"/>
</dbReference>
<evidence type="ECO:0000259" key="6">
    <source>
        <dbReference type="PROSITE" id="PS50089"/>
    </source>
</evidence>
<dbReference type="Proteomes" id="UP001165080">
    <property type="component" value="Unassembled WGS sequence"/>
</dbReference>
<dbReference type="PANTHER" id="PTHR47094">
    <property type="entry name" value="ELFLESS, ISOFORM B"/>
    <property type="match status" value="1"/>
</dbReference>
<dbReference type="GO" id="GO:0140082">
    <property type="term" value="F:SUMO-ubiquitin ligase activity"/>
    <property type="evidence" value="ECO:0007669"/>
    <property type="project" value="TreeGrafter"/>
</dbReference>
<keyword evidence="3" id="KW-0862">Zinc</keyword>
<evidence type="ECO:0000256" key="1">
    <source>
        <dbReference type="ARBA" id="ARBA00022723"/>
    </source>
</evidence>
<dbReference type="PROSITE" id="PS00518">
    <property type="entry name" value="ZF_RING_1"/>
    <property type="match status" value="1"/>
</dbReference>
<feature type="compositionally biased region" description="Basic and acidic residues" evidence="5">
    <location>
        <begin position="46"/>
        <end position="56"/>
    </location>
</feature>
<organism evidence="7 8">
    <name type="scientific">Pleodorina starrii</name>
    <dbReference type="NCBI Taxonomy" id="330485"/>
    <lineage>
        <taxon>Eukaryota</taxon>
        <taxon>Viridiplantae</taxon>
        <taxon>Chlorophyta</taxon>
        <taxon>core chlorophytes</taxon>
        <taxon>Chlorophyceae</taxon>
        <taxon>CS clade</taxon>
        <taxon>Chlamydomonadales</taxon>
        <taxon>Volvocaceae</taxon>
        <taxon>Pleodorina</taxon>
    </lineage>
</organism>
<dbReference type="PROSITE" id="PS50089">
    <property type="entry name" value="ZF_RING_2"/>
    <property type="match status" value="1"/>
</dbReference>
<dbReference type="GO" id="GO:0033768">
    <property type="term" value="C:SUMO-targeted ubiquitin ligase complex"/>
    <property type="evidence" value="ECO:0007669"/>
    <property type="project" value="TreeGrafter"/>
</dbReference>
<comment type="caution">
    <text evidence="7">The sequence shown here is derived from an EMBL/GenBank/DDBJ whole genome shotgun (WGS) entry which is preliminary data.</text>
</comment>
<evidence type="ECO:0000256" key="3">
    <source>
        <dbReference type="ARBA" id="ARBA00022833"/>
    </source>
</evidence>
<keyword evidence="8" id="KW-1185">Reference proteome</keyword>
<dbReference type="SMART" id="SM00184">
    <property type="entry name" value="RING"/>
    <property type="match status" value="1"/>
</dbReference>
<reference evidence="7 8" key="1">
    <citation type="journal article" date="2023" name="Commun. Biol.">
        <title>Reorganization of the ancestral sex-determining regions during the evolution of trioecy in Pleodorina starrii.</title>
        <authorList>
            <person name="Takahashi K."/>
            <person name="Suzuki S."/>
            <person name="Kawai-Toyooka H."/>
            <person name="Yamamoto K."/>
            <person name="Hamaji T."/>
            <person name="Ootsuki R."/>
            <person name="Yamaguchi H."/>
            <person name="Kawachi M."/>
            <person name="Higashiyama T."/>
            <person name="Nozaki H."/>
        </authorList>
    </citation>
    <scope>NUCLEOTIDE SEQUENCE [LARGE SCALE GENOMIC DNA]</scope>
    <source>
        <strain evidence="7 8">NIES-4479</strain>
    </source>
</reference>
<dbReference type="PANTHER" id="PTHR47094:SF18">
    <property type="entry name" value="RING-TYPE DOMAIN-CONTAINING PROTEIN"/>
    <property type="match status" value="1"/>
</dbReference>
<keyword evidence="2 4" id="KW-0863">Zinc-finger</keyword>
<gene>
    <name evidence="7" type="primary">PLEST007981</name>
    <name evidence="7" type="ORF">PLESTB_001208000</name>
</gene>
<protein>
    <recommendedName>
        <fullName evidence="6">RING-type domain-containing protein</fullName>
    </recommendedName>
</protein>
<dbReference type="InterPro" id="IPR049627">
    <property type="entry name" value="SLX8"/>
</dbReference>
<evidence type="ECO:0000256" key="5">
    <source>
        <dbReference type="SAM" id="MobiDB-lite"/>
    </source>
</evidence>
<dbReference type="InterPro" id="IPR001841">
    <property type="entry name" value="Znf_RING"/>
</dbReference>
<dbReference type="OrthoDB" id="6105938at2759"/>
<keyword evidence="1" id="KW-0479">Metal-binding</keyword>
<dbReference type="AlphaFoldDB" id="A0A9W6BSJ4"/>
<feature type="domain" description="RING-type" evidence="6">
    <location>
        <begin position="133"/>
        <end position="172"/>
    </location>
</feature>
<sequence>MPSEGSGENGVDAPRTRQLAGAGPSRGQAVRRTAATGRQRPGSRRALQERQTRQDQDVIDLTDDRYDDDEVQITKVKVVKRPRLRSPGGAAPAAVAAAAGAAAVPALLPYATAAGAAVPAPPPAPPSPKGYKCVICLERMESDLATTTCGHMFCYKCISSWVQKSANCPQCRSKLTKNKIIRIYPPT</sequence>
<dbReference type="GO" id="GO:0061630">
    <property type="term" value="F:ubiquitin protein ligase activity"/>
    <property type="evidence" value="ECO:0007669"/>
    <property type="project" value="InterPro"/>
</dbReference>
<evidence type="ECO:0000256" key="2">
    <source>
        <dbReference type="ARBA" id="ARBA00022771"/>
    </source>
</evidence>
<accession>A0A9W6BSJ4</accession>
<dbReference type="InterPro" id="IPR013083">
    <property type="entry name" value="Znf_RING/FYVE/PHD"/>
</dbReference>
<evidence type="ECO:0000256" key="4">
    <source>
        <dbReference type="PROSITE-ProRule" id="PRU00175"/>
    </source>
</evidence>
<evidence type="ECO:0000313" key="7">
    <source>
        <dbReference type="EMBL" id="GLC57288.1"/>
    </source>
</evidence>
<evidence type="ECO:0000313" key="8">
    <source>
        <dbReference type="Proteomes" id="UP001165080"/>
    </source>
</evidence>
<feature type="region of interest" description="Disordered" evidence="5">
    <location>
        <begin position="1"/>
        <end position="63"/>
    </location>
</feature>
<dbReference type="EMBL" id="BRXU01000018">
    <property type="protein sequence ID" value="GLC57288.1"/>
    <property type="molecule type" value="Genomic_DNA"/>
</dbReference>
<dbReference type="Gene3D" id="3.30.40.10">
    <property type="entry name" value="Zinc/RING finger domain, C3HC4 (zinc finger)"/>
    <property type="match status" value="1"/>
</dbReference>